<dbReference type="Gene3D" id="3.30.70.270">
    <property type="match status" value="1"/>
</dbReference>
<feature type="domain" description="GGDEF" evidence="1">
    <location>
        <begin position="459"/>
        <end position="589"/>
    </location>
</feature>
<dbReference type="Pfam" id="PF00990">
    <property type="entry name" value="GGDEF"/>
    <property type="match status" value="1"/>
</dbReference>
<dbReference type="Proteomes" id="UP000011124">
    <property type="component" value="Chromosome"/>
</dbReference>
<dbReference type="Pfam" id="PF08495">
    <property type="entry name" value="FIST"/>
    <property type="match status" value="1"/>
</dbReference>
<dbReference type="InterPro" id="IPR013702">
    <property type="entry name" value="FIST_domain_N"/>
</dbReference>
<dbReference type="InterPro" id="IPR043128">
    <property type="entry name" value="Rev_trsase/Diguanyl_cyclase"/>
</dbReference>
<dbReference type="OrthoDB" id="9804955at2"/>
<dbReference type="PANTHER" id="PTHR45138">
    <property type="entry name" value="REGULATORY COMPONENTS OF SENSORY TRANSDUCTION SYSTEM"/>
    <property type="match status" value="1"/>
</dbReference>
<dbReference type="Pfam" id="PF10442">
    <property type="entry name" value="FIST_C"/>
    <property type="match status" value="1"/>
</dbReference>
<dbReference type="GO" id="GO:0005886">
    <property type="term" value="C:plasma membrane"/>
    <property type="evidence" value="ECO:0007669"/>
    <property type="project" value="TreeGrafter"/>
</dbReference>
<dbReference type="NCBIfam" id="TIGR00254">
    <property type="entry name" value="GGDEF"/>
    <property type="match status" value="1"/>
</dbReference>
<dbReference type="Proteomes" id="UP000003505">
    <property type="component" value="Unassembled WGS sequence"/>
</dbReference>
<dbReference type="PROSITE" id="PS50887">
    <property type="entry name" value="GGDEF"/>
    <property type="match status" value="1"/>
</dbReference>
<dbReference type="InterPro" id="IPR019494">
    <property type="entry name" value="FIST_C"/>
</dbReference>
<keyword evidence="5" id="KW-1185">Reference proteome</keyword>
<dbReference type="InterPro" id="IPR000160">
    <property type="entry name" value="GGDEF_dom"/>
</dbReference>
<dbReference type="SMART" id="SM01204">
    <property type="entry name" value="FIST_C"/>
    <property type="match status" value="1"/>
</dbReference>
<gene>
    <name evidence="2" type="ordered locus">Selsp_2272</name>
    <name evidence="3" type="ORF">SELSPUOL_01294</name>
</gene>
<dbReference type="KEGG" id="ssg:Selsp_2272"/>
<dbReference type="eggNOG" id="COG3287">
    <property type="taxonomic scope" value="Bacteria"/>
</dbReference>
<dbReference type="SUPFAM" id="SSF55073">
    <property type="entry name" value="Nucleotide cyclase"/>
    <property type="match status" value="1"/>
</dbReference>
<dbReference type="SMART" id="SM00897">
    <property type="entry name" value="FIST"/>
    <property type="match status" value="1"/>
</dbReference>
<dbReference type="CDD" id="cd01949">
    <property type="entry name" value="GGDEF"/>
    <property type="match status" value="1"/>
</dbReference>
<dbReference type="AlphaFoldDB" id="C9LV04"/>
<dbReference type="PANTHER" id="PTHR45138:SF9">
    <property type="entry name" value="DIGUANYLATE CYCLASE DGCM-RELATED"/>
    <property type="match status" value="1"/>
</dbReference>
<proteinExistence type="predicted"/>
<sequence length="589" mass="65294">MKQFSFLLYKEEDLALCLQEAKDVAASMAHISDLLVTLFASELSVHTMADFERATRKIFPQAKVVGFASECGFANGKMWSGEDDVPDAASAAVTFTFFSSSRVIPLAFDEQSDISVAAQGLVRTISQEKATKAVGLFLAAQVSGITELLGVLSDVDEEIVFFGGLLSDQMNERRITIDLAGHRMSRGFLAIVFVGEELHAKTQISFGWKPFGPEVQITRMADERTIVELDEKPASEFFSHYLGIRHCWESLASVETFPMCLKRNGATLARRLMDIHADGCVYVSADLREGERLRIASGDPIAIISEAQRTHAELCEFSPEAVFIVNCMGHYIMLQQNNVYEYAAISRAVPTHGFYSYAEFFRSKGKFMKTNLMMVSIGFREGEPKEAPIYKPVSPQFGEQTSIIAHLVHFVDAMTKEWESAHSKLVVLAERDALTGLMNRRAMERSFKDILHDALASDIPFAVMMLDMDDFKGINDTFGHAMGDEALVALADILRSSVRSVDIVSRWGGDEFFVILTHADRAAAERVVERIHRGASSLSLLMPDKRSVGLSIGVTLSSAHDTPETVFQRADAALYESKRTAGKNKVIFR</sequence>
<name>C9LV04_SELS3</name>
<evidence type="ECO:0000259" key="1">
    <source>
        <dbReference type="PROSITE" id="PS50887"/>
    </source>
</evidence>
<dbReference type="GO" id="GO:0043709">
    <property type="term" value="P:cell adhesion involved in single-species biofilm formation"/>
    <property type="evidence" value="ECO:0007669"/>
    <property type="project" value="TreeGrafter"/>
</dbReference>
<dbReference type="GO" id="GO:1902201">
    <property type="term" value="P:negative regulation of bacterial-type flagellum-dependent cell motility"/>
    <property type="evidence" value="ECO:0007669"/>
    <property type="project" value="TreeGrafter"/>
</dbReference>
<evidence type="ECO:0000313" key="2">
    <source>
        <dbReference type="EMBL" id="AEC01216.1"/>
    </source>
</evidence>
<evidence type="ECO:0000313" key="5">
    <source>
        <dbReference type="Proteomes" id="UP000011124"/>
    </source>
</evidence>
<dbReference type="STRING" id="546271.Selsp_2272"/>
<evidence type="ECO:0000313" key="3">
    <source>
        <dbReference type="EMBL" id="EEX77314.1"/>
    </source>
</evidence>
<dbReference type="EMBL" id="CP002637">
    <property type="protein sequence ID" value="AEC01216.1"/>
    <property type="molecule type" value="Genomic_DNA"/>
</dbReference>
<reference evidence="3 4" key="1">
    <citation type="submission" date="2009-09" db="EMBL/GenBank/DDBJ databases">
        <authorList>
            <person name="Weinstock G."/>
            <person name="Sodergren E."/>
            <person name="Clifton S."/>
            <person name="Fulton L."/>
            <person name="Fulton B."/>
            <person name="Courtney L."/>
            <person name="Fronick C."/>
            <person name="Harrison M."/>
            <person name="Strong C."/>
            <person name="Farmer C."/>
            <person name="Delahaunty K."/>
            <person name="Markovic C."/>
            <person name="Hall O."/>
            <person name="Minx P."/>
            <person name="Tomlinson C."/>
            <person name="Mitreva M."/>
            <person name="Nelson J."/>
            <person name="Hou S."/>
            <person name="Wollam A."/>
            <person name="Pepin K.H."/>
            <person name="Johnson M."/>
            <person name="Bhonagiri V."/>
            <person name="Nash W.E."/>
            <person name="Warren W."/>
            <person name="Chinwalla A."/>
            <person name="Mardis E.R."/>
            <person name="Wilson R.K."/>
        </authorList>
    </citation>
    <scope>NUCLEOTIDE SEQUENCE [LARGE SCALE GENOMIC DNA]</scope>
    <source>
        <strain evidence="3">ATCC 35185</strain>
        <strain evidence="4">ATCC 35185 / DSM 20758 / VPI D19B-28</strain>
    </source>
</reference>
<dbReference type="eggNOG" id="COG3706">
    <property type="taxonomic scope" value="Bacteria"/>
</dbReference>
<dbReference type="GO" id="GO:0052621">
    <property type="term" value="F:diguanylate cyclase activity"/>
    <property type="evidence" value="ECO:0007669"/>
    <property type="project" value="TreeGrafter"/>
</dbReference>
<dbReference type="InterPro" id="IPR029787">
    <property type="entry name" value="Nucleotide_cyclase"/>
</dbReference>
<organism evidence="3 4">
    <name type="scientific">Selenomonas sputigena (strain ATCC 35185 / DSM 20758 / CCUG 44933 / VPI D19B-28)</name>
    <dbReference type="NCBI Taxonomy" id="546271"/>
    <lineage>
        <taxon>Bacteria</taxon>
        <taxon>Bacillati</taxon>
        <taxon>Bacillota</taxon>
        <taxon>Negativicutes</taxon>
        <taxon>Selenomonadales</taxon>
        <taxon>Selenomonadaceae</taxon>
        <taxon>Selenomonas</taxon>
    </lineage>
</organism>
<reference evidence="2 5" key="2">
    <citation type="submission" date="2011-04" db="EMBL/GenBank/DDBJ databases">
        <title>The complete genome of Selenomonas sputigena DSM 20758.</title>
        <authorList>
            <consortium name="US DOE Joint Genome Institute (JGI-PGF)"/>
            <person name="Lucas S."/>
            <person name="Copeland A."/>
            <person name="Lapidus A."/>
            <person name="Bruce D."/>
            <person name="Goodwin L."/>
            <person name="Pitluck S."/>
            <person name="Peters L."/>
            <person name="Kyrpides N."/>
            <person name="Mavromatis K."/>
            <person name="Ivanova N."/>
            <person name="Ovchinnikova G."/>
            <person name="Teshima H."/>
            <person name="Detter J.C."/>
            <person name="Tapia R."/>
            <person name="Han C."/>
            <person name="Land M."/>
            <person name="Hauser L."/>
            <person name="Markowitz V."/>
            <person name="Cheng J.-F."/>
            <person name="Hugenholtz P."/>
            <person name="Woyke T."/>
            <person name="Wu D."/>
            <person name="Gronow S."/>
            <person name="Wellnitz S."/>
            <person name="Schneider S."/>
            <person name="Klenk H.-P."/>
            <person name="Eisen J.A."/>
        </authorList>
    </citation>
    <scope>NUCLEOTIDE SEQUENCE [LARGE SCALE GENOMIC DNA]</scope>
    <source>
        <strain evidence="2">ATCC 35185</strain>
        <strain evidence="5">ATCC 35185 / DSM 20758 / VPI D19B-28</strain>
    </source>
</reference>
<dbReference type="InterPro" id="IPR050469">
    <property type="entry name" value="Diguanylate_Cyclase"/>
</dbReference>
<protein>
    <submittedName>
        <fullName evidence="2 3">Diguanylate cyclase</fullName>
    </submittedName>
</protein>
<dbReference type="SMART" id="SM00267">
    <property type="entry name" value="GGDEF"/>
    <property type="match status" value="1"/>
</dbReference>
<evidence type="ECO:0000313" key="4">
    <source>
        <dbReference type="Proteomes" id="UP000003505"/>
    </source>
</evidence>
<dbReference type="HOGENOM" id="CLU_019400_0_0_9"/>
<dbReference type="FunFam" id="3.30.70.270:FF:000001">
    <property type="entry name" value="Diguanylate cyclase domain protein"/>
    <property type="match status" value="1"/>
</dbReference>
<accession>C9LV04</accession>
<dbReference type="EMBL" id="ACKP02000022">
    <property type="protein sequence ID" value="EEX77314.1"/>
    <property type="molecule type" value="Genomic_DNA"/>
</dbReference>